<dbReference type="RefSeq" id="WP_093024922.1">
    <property type="nucleotide sequence ID" value="NZ_FPBK01000006.1"/>
</dbReference>
<evidence type="ECO:0000256" key="10">
    <source>
        <dbReference type="ARBA" id="ARBA00023136"/>
    </source>
</evidence>
<organism evidence="13 14">
    <name type="scientific">Pustulibacterium marinum</name>
    <dbReference type="NCBI Taxonomy" id="1224947"/>
    <lineage>
        <taxon>Bacteria</taxon>
        <taxon>Pseudomonadati</taxon>
        <taxon>Bacteroidota</taxon>
        <taxon>Flavobacteriia</taxon>
        <taxon>Flavobacteriales</taxon>
        <taxon>Flavobacteriaceae</taxon>
        <taxon>Pustulibacterium</taxon>
    </lineage>
</organism>
<feature type="transmembrane region" description="Helical" evidence="11">
    <location>
        <begin position="215"/>
        <end position="234"/>
    </location>
</feature>
<evidence type="ECO:0000256" key="6">
    <source>
        <dbReference type="ARBA" id="ARBA00022801"/>
    </source>
</evidence>
<dbReference type="EMBL" id="FPBK01000006">
    <property type="protein sequence ID" value="SFU52552.1"/>
    <property type="molecule type" value="Genomic_DNA"/>
</dbReference>
<keyword evidence="9" id="KW-0482">Metalloprotease</keyword>
<evidence type="ECO:0000313" key="13">
    <source>
        <dbReference type="EMBL" id="SFU52552.1"/>
    </source>
</evidence>
<keyword evidence="14" id="KW-1185">Reference proteome</keyword>
<dbReference type="InterPro" id="IPR001915">
    <property type="entry name" value="Peptidase_M48"/>
</dbReference>
<evidence type="ECO:0000256" key="9">
    <source>
        <dbReference type="ARBA" id="ARBA00023049"/>
    </source>
</evidence>
<dbReference type="PANTHER" id="PTHR43221:SF2">
    <property type="entry name" value="PROTEASE HTPX HOMOLOG"/>
    <property type="match status" value="1"/>
</dbReference>
<dbReference type="OrthoDB" id="9789270at2"/>
<keyword evidence="4 11" id="KW-0812">Transmembrane</keyword>
<evidence type="ECO:0000256" key="5">
    <source>
        <dbReference type="ARBA" id="ARBA00022723"/>
    </source>
</evidence>
<feature type="transmembrane region" description="Helical" evidence="11">
    <location>
        <begin position="21"/>
        <end position="45"/>
    </location>
</feature>
<dbReference type="CDD" id="cd07328">
    <property type="entry name" value="M48_Ste24p_like"/>
    <property type="match status" value="1"/>
</dbReference>
<evidence type="ECO:0000256" key="8">
    <source>
        <dbReference type="ARBA" id="ARBA00022989"/>
    </source>
</evidence>
<keyword evidence="5" id="KW-0479">Metal-binding</keyword>
<dbReference type="GO" id="GO:0046872">
    <property type="term" value="F:metal ion binding"/>
    <property type="evidence" value="ECO:0007669"/>
    <property type="project" value="UniProtKB-KW"/>
</dbReference>
<dbReference type="InterPro" id="IPR050083">
    <property type="entry name" value="HtpX_protease"/>
</dbReference>
<keyword evidence="10 11" id="KW-0472">Membrane</keyword>
<keyword evidence="8 11" id="KW-1133">Transmembrane helix</keyword>
<feature type="transmembrane region" description="Helical" evidence="11">
    <location>
        <begin position="57"/>
        <end position="82"/>
    </location>
</feature>
<keyword evidence="3 13" id="KW-0645">Protease</keyword>
<keyword evidence="7" id="KW-0862">Zinc</keyword>
<keyword evidence="2" id="KW-1003">Cell membrane</keyword>
<reference evidence="13 14" key="1">
    <citation type="submission" date="2016-10" db="EMBL/GenBank/DDBJ databases">
        <authorList>
            <person name="de Groot N.N."/>
        </authorList>
    </citation>
    <scope>NUCLEOTIDE SEQUENCE [LARGE SCALE GENOMIC DNA]</scope>
    <source>
        <strain evidence="13 14">CGMCC 1.12333</strain>
    </source>
</reference>
<name>A0A1I7GVV4_9FLAO</name>
<dbReference type="Gene3D" id="3.30.2010.10">
    <property type="entry name" value="Metalloproteases ('zincins'), catalytic domain"/>
    <property type="match status" value="1"/>
</dbReference>
<gene>
    <name evidence="13" type="ORF">SAMN05216480_10626</name>
</gene>
<dbReference type="STRING" id="1224947.SAMN05216480_10626"/>
<protein>
    <submittedName>
        <fullName evidence="13">Zn-dependent protease with chaperone function</fullName>
    </submittedName>
</protein>
<dbReference type="Proteomes" id="UP000199138">
    <property type="component" value="Unassembled WGS sequence"/>
</dbReference>
<feature type="domain" description="Peptidase M48" evidence="12">
    <location>
        <begin position="147"/>
        <end position="365"/>
    </location>
</feature>
<dbReference type="Pfam" id="PF01435">
    <property type="entry name" value="Peptidase_M48"/>
    <property type="match status" value="1"/>
</dbReference>
<accession>A0A1I7GVV4</accession>
<proteinExistence type="predicted"/>
<dbReference type="GO" id="GO:0004222">
    <property type="term" value="F:metalloendopeptidase activity"/>
    <property type="evidence" value="ECO:0007669"/>
    <property type="project" value="InterPro"/>
</dbReference>
<evidence type="ECO:0000313" key="14">
    <source>
        <dbReference type="Proteomes" id="UP000199138"/>
    </source>
</evidence>
<evidence type="ECO:0000256" key="1">
    <source>
        <dbReference type="ARBA" id="ARBA00001947"/>
    </source>
</evidence>
<evidence type="ECO:0000256" key="3">
    <source>
        <dbReference type="ARBA" id="ARBA00022670"/>
    </source>
</evidence>
<evidence type="ECO:0000256" key="11">
    <source>
        <dbReference type="SAM" id="Phobius"/>
    </source>
</evidence>
<evidence type="ECO:0000256" key="4">
    <source>
        <dbReference type="ARBA" id="ARBA00022692"/>
    </source>
</evidence>
<evidence type="ECO:0000256" key="2">
    <source>
        <dbReference type="ARBA" id="ARBA00022475"/>
    </source>
</evidence>
<dbReference type="AlphaFoldDB" id="A0A1I7GVV4"/>
<keyword evidence="6" id="KW-0378">Hydrolase</keyword>
<sequence>MKNTVAPSKKFKEKASLAIAAVTFYFIIYILLLSGSLAITGYAIYGGISLIINFPRIFTILLGIGIILFAVLILVFLIKFLFVRNKIDLSGFIALKEEEEPEFFKLVYDLAEEVGTKKPKKIYLSPEVNAAVFYEHPILSMLFPVSKNLVVGVGLINSMKENELRAILAHEFGHFSQRSMKIGSYAASANKMIHNMLFENDSYQNMASSINGGHIIVNLLVMLALVFVQGIQWIQFQLYILVNKSNLALSREMEYHADAIATSVTGSEVMKTALLRLQVCDTVLEESIRYYSDLIDTRQIGTKNIYRVYSNMLKTYGTTEKLPMESDLPMVDLEHYRKSNFSFLTLKNNWSSHPDIEDRISHVSNLNFSGSSVSSHEAVFQLRAAEKYETYFTNKIFYLSGRNKNVAFESIEDFETTYTTEKDTLQLSPVFNGYYKERDIVAIDWNQKVDTAIPFSELFSSTMVRTVFDVQSLSKDIEFITNIIKQNSGKSLGAIQFKGKRYKANNLVSLKYTLIKEKKALEATLDHNDANIFHYFLKEEAALGVSNPQLKSQVLKYTVFKEELKELKATEARVKEKCAFFAMELQTAMIHSHIKSLQHAEIDFKAAIEKIVKEDTFRVHIKTSELKFLERYVQNKLQYFALRNYIQADLEILFAAIAAFNSVLERPVLMQKKQVLDYMATLVSEKASAA</sequence>
<evidence type="ECO:0000259" key="12">
    <source>
        <dbReference type="Pfam" id="PF01435"/>
    </source>
</evidence>
<dbReference type="PANTHER" id="PTHR43221">
    <property type="entry name" value="PROTEASE HTPX"/>
    <property type="match status" value="1"/>
</dbReference>
<dbReference type="GO" id="GO:0006508">
    <property type="term" value="P:proteolysis"/>
    <property type="evidence" value="ECO:0007669"/>
    <property type="project" value="UniProtKB-KW"/>
</dbReference>
<comment type="cofactor">
    <cofactor evidence="1">
        <name>Zn(2+)</name>
        <dbReference type="ChEBI" id="CHEBI:29105"/>
    </cofactor>
</comment>
<evidence type="ECO:0000256" key="7">
    <source>
        <dbReference type="ARBA" id="ARBA00022833"/>
    </source>
</evidence>